<proteinExistence type="inferred from homology"/>
<dbReference type="Proteomes" id="UP000034603">
    <property type="component" value="Unassembled WGS sequence"/>
</dbReference>
<dbReference type="GO" id="GO:0003735">
    <property type="term" value="F:structural constituent of ribosome"/>
    <property type="evidence" value="ECO:0007669"/>
    <property type="project" value="InterPro"/>
</dbReference>
<dbReference type="GO" id="GO:0022625">
    <property type="term" value="C:cytosolic large ribosomal subunit"/>
    <property type="evidence" value="ECO:0007669"/>
    <property type="project" value="TreeGrafter"/>
</dbReference>
<name>A0A0G0I456_9BACT</name>
<dbReference type="SUPFAM" id="SSF50104">
    <property type="entry name" value="Translation proteins SH3-like domain"/>
    <property type="match status" value="1"/>
</dbReference>
<evidence type="ECO:0000256" key="2">
    <source>
        <dbReference type="ARBA" id="ARBA00022980"/>
    </source>
</evidence>
<dbReference type="EMBL" id="LBTR01000010">
    <property type="protein sequence ID" value="KKQ45720.1"/>
    <property type="molecule type" value="Genomic_DNA"/>
</dbReference>
<comment type="similarity">
    <text evidence="1 4">Belongs to the bacterial ribosomal protein bL19 family.</text>
</comment>
<dbReference type="AlphaFoldDB" id="A0A0G0I456"/>
<gene>
    <name evidence="5" type="ORF">US62_C0010G0005</name>
</gene>
<dbReference type="InterPro" id="IPR001857">
    <property type="entry name" value="Ribosomal_bL19"/>
</dbReference>
<dbReference type="InterPro" id="IPR038657">
    <property type="entry name" value="Ribosomal_bL19_sf"/>
</dbReference>
<dbReference type="Pfam" id="PF01245">
    <property type="entry name" value="Ribosomal_L19"/>
    <property type="match status" value="1"/>
</dbReference>
<dbReference type="PANTHER" id="PTHR15680">
    <property type="entry name" value="RIBOSOMAL PROTEIN L19"/>
    <property type="match status" value="1"/>
</dbReference>
<reference evidence="5 6" key="1">
    <citation type="journal article" date="2015" name="Nature">
        <title>rRNA introns, odd ribosomes, and small enigmatic genomes across a large radiation of phyla.</title>
        <authorList>
            <person name="Brown C.T."/>
            <person name="Hug L.A."/>
            <person name="Thomas B.C."/>
            <person name="Sharon I."/>
            <person name="Castelle C.J."/>
            <person name="Singh A."/>
            <person name="Wilkins M.J."/>
            <person name="Williams K.H."/>
            <person name="Banfield J.F."/>
        </authorList>
    </citation>
    <scope>NUCLEOTIDE SEQUENCE [LARGE SCALE GENOMIC DNA]</scope>
</reference>
<keyword evidence="3 4" id="KW-0687">Ribonucleoprotein</keyword>
<evidence type="ECO:0000313" key="6">
    <source>
        <dbReference type="Proteomes" id="UP000034603"/>
    </source>
</evidence>
<dbReference type="InterPro" id="IPR008991">
    <property type="entry name" value="Translation_prot_SH3-like_sf"/>
</dbReference>
<dbReference type="GO" id="GO:0006412">
    <property type="term" value="P:translation"/>
    <property type="evidence" value="ECO:0007669"/>
    <property type="project" value="InterPro"/>
</dbReference>
<comment type="caution">
    <text evidence="5">The sequence shown here is derived from an EMBL/GenBank/DDBJ whole genome shotgun (WGS) entry which is preliminary data.</text>
</comment>
<accession>A0A0G0I456</accession>
<dbReference type="Gene3D" id="2.30.30.790">
    <property type="match status" value="1"/>
</dbReference>
<dbReference type="PANTHER" id="PTHR15680:SF9">
    <property type="entry name" value="LARGE RIBOSOMAL SUBUNIT PROTEIN BL19M"/>
    <property type="match status" value="1"/>
</dbReference>
<keyword evidence="2 5" id="KW-0689">Ribosomal protein</keyword>
<sequence>MSLTLTYKDITFGVGDKIKVFQTIKEHEKTRNQIFEGMVIAIKGSPTVKTFTVRKIGEQNVGIEKVFPLNTPTISNIVVVKSNVKGVKHAKIYYVRDKSRREIDKINSRNTKRS</sequence>
<evidence type="ECO:0000256" key="1">
    <source>
        <dbReference type="ARBA" id="ARBA00005781"/>
    </source>
</evidence>
<evidence type="ECO:0000313" key="5">
    <source>
        <dbReference type="EMBL" id="KKQ45720.1"/>
    </source>
</evidence>
<dbReference type="PRINTS" id="PR00061">
    <property type="entry name" value="RIBOSOMALL19"/>
</dbReference>
<protein>
    <recommendedName>
        <fullName evidence="4">50S ribosomal protein L19</fullName>
    </recommendedName>
</protein>
<evidence type="ECO:0000256" key="4">
    <source>
        <dbReference type="RuleBase" id="RU000559"/>
    </source>
</evidence>
<comment type="function">
    <text evidence="4">This protein is located at the 30S-50S ribosomal subunit interface and may play a role in the structure and function of the aminoacyl-tRNA binding site.</text>
</comment>
<organism evidence="5 6">
    <name type="scientific">Candidatus Woesebacteria bacterium GW2011_GWA1_37_8</name>
    <dbReference type="NCBI Taxonomy" id="1618546"/>
    <lineage>
        <taxon>Bacteria</taxon>
        <taxon>Candidatus Woeseibacteriota</taxon>
    </lineage>
</organism>
<evidence type="ECO:0000256" key="3">
    <source>
        <dbReference type="ARBA" id="ARBA00023274"/>
    </source>
</evidence>